<dbReference type="Pfam" id="PF04103">
    <property type="entry name" value="CD20"/>
    <property type="match status" value="1"/>
</dbReference>
<name>A0A384DG08_URSMA</name>
<feature type="region of interest" description="Disordered" evidence="6">
    <location>
        <begin position="814"/>
        <end position="839"/>
    </location>
</feature>
<feature type="compositionally biased region" description="Basic and acidic residues" evidence="6">
    <location>
        <begin position="766"/>
        <end position="777"/>
    </location>
</feature>
<keyword evidence="3 7" id="KW-0812">Transmembrane</keyword>
<organism evidence="8 9">
    <name type="scientific">Ursus maritimus</name>
    <name type="common">Polar bear</name>
    <name type="synonym">Thalarctos maritimus</name>
    <dbReference type="NCBI Taxonomy" id="29073"/>
    <lineage>
        <taxon>Eukaryota</taxon>
        <taxon>Metazoa</taxon>
        <taxon>Chordata</taxon>
        <taxon>Craniata</taxon>
        <taxon>Vertebrata</taxon>
        <taxon>Euteleostomi</taxon>
        <taxon>Mammalia</taxon>
        <taxon>Eutheria</taxon>
        <taxon>Laurasiatheria</taxon>
        <taxon>Carnivora</taxon>
        <taxon>Caniformia</taxon>
        <taxon>Ursidae</taxon>
        <taxon>Ursus</taxon>
    </lineage>
</organism>
<dbReference type="PANTHER" id="PTHR23320:SF130">
    <property type="entry name" value="TRANSMEMBRANE PROTEIN 212"/>
    <property type="match status" value="1"/>
</dbReference>
<sequence length="874" mass="100208">MESSSEVKRSTPAIIIQPNDTVLTAFPYEPHPSLLDFLKGEPKVLGAIQILLALIIVGVGTIFAFNYINFSQKFPLVFLTGYPFWGALIYVITGYLTGINDKEKCLGQGATAMNVISSLVAVAGITLTIISYRYQHKYCQVPSLEGICVIGRILFNGILSVLLVISIVELSIAVTIASFRSKCWTNADEIVFFLPSDVTQDSELSAPEENATIQFELQEQSSTDDSTTNKQPVFIGGYTFFKLRISKNPLAFRHSRRRSSNIYYTSSESMLDEQYKNIPPPSQLHEEQTKLKPLPPTSDKKPTENIPYTKQLKDEDLKPAIAQSPKKQTQLLQPLASPLQVIPSYSTKKLQALPPKDLLSHAVPVQAPKPYVTHPHGPTSEDMPYQDLSSQDTQSLDIPSQNVPYQDISYQNAPYQDMPSKNMASQDMLSPYPPPQGITNQDLVSQVPALPAQVVLFDAPTFHAAQSSNIQRLDQQSLQQQNQQFMQVAYQDMQSEVKLLTQEWKSKEEFHSRKFSKWQHLDWQNKNWQSLKSNNLEEQNKVLQYPKQKSPDRQIQGQQSPKRKSLDEHIKGWLSPKRRSTDKQIQVKQDRQKHPDQQAEGQLAQWEQSRRQQSPYGQGEDQQDKEKQSPKKQHKDRQDRALQVYKEQALMKHTHQAEDLQVQEQLHQDGQFQIQEYQGWQFSGQQSQDWRLQSWRSKDWKVQEIQLEMPHSLTWDSQIRQTQDLLEKESVKQKALQQEVQTVHAITRHQQLQSIPFQDSQYQDKNQQDLKSTDTQKEAMQTDTMQTKDNKLKDMKQESQNLYDLQSEDKKPDFNCSSCQSSVQDTHFTSTSDINSEQDVQKNISTCSTSYQEDITLTSTSCYPKDQQQPEDCD</sequence>
<keyword evidence="8" id="KW-1185">Reference proteome</keyword>
<gene>
    <name evidence="9" type="primary">MS4A14</name>
</gene>
<evidence type="ECO:0000256" key="3">
    <source>
        <dbReference type="ARBA" id="ARBA00022692"/>
    </source>
</evidence>
<dbReference type="PANTHER" id="PTHR23320">
    <property type="entry name" value="MEMBRANE-SPANNING 4-DOMAINS SUBFAMILY A MS4A -RELATED"/>
    <property type="match status" value="1"/>
</dbReference>
<evidence type="ECO:0000256" key="4">
    <source>
        <dbReference type="ARBA" id="ARBA00022989"/>
    </source>
</evidence>
<feature type="compositionally biased region" description="Basic and acidic residues" evidence="6">
    <location>
        <begin position="588"/>
        <end position="597"/>
    </location>
</feature>
<accession>A0A384DG08</accession>
<reference evidence="9" key="1">
    <citation type="submission" date="2025-08" db="UniProtKB">
        <authorList>
            <consortium name="RefSeq"/>
        </authorList>
    </citation>
    <scope>IDENTIFICATION</scope>
    <source>
        <tissue evidence="9">Whole blood</tissue>
    </source>
</reference>
<feature type="compositionally biased region" description="Polar residues" evidence="6">
    <location>
        <begin position="815"/>
        <end position="839"/>
    </location>
</feature>
<evidence type="ECO:0000256" key="2">
    <source>
        <dbReference type="ARBA" id="ARBA00009565"/>
    </source>
</evidence>
<comment type="subcellular location">
    <subcellularLocation>
        <location evidence="1">Membrane</location>
        <topology evidence="1">Multi-pass membrane protein</topology>
    </subcellularLocation>
</comment>
<feature type="compositionally biased region" description="Polar residues" evidence="6">
    <location>
        <begin position="605"/>
        <end position="616"/>
    </location>
</feature>
<feature type="region of interest" description="Disordered" evidence="6">
    <location>
        <begin position="273"/>
        <end position="315"/>
    </location>
</feature>
<keyword evidence="4 7" id="KW-1133">Transmembrane helix</keyword>
<dbReference type="Proteomes" id="UP000261680">
    <property type="component" value="Unplaced"/>
</dbReference>
<dbReference type="AlphaFoldDB" id="A0A384DG08"/>
<evidence type="ECO:0000313" key="9">
    <source>
        <dbReference type="RefSeq" id="XP_008705764.1"/>
    </source>
</evidence>
<dbReference type="KEGG" id="umr:103678214"/>
<dbReference type="STRING" id="29073.ENSUMAP00000015696"/>
<dbReference type="RefSeq" id="XP_008705764.1">
    <property type="nucleotide sequence ID" value="XM_008707542.1"/>
</dbReference>
<evidence type="ECO:0000256" key="5">
    <source>
        <dbReference type="ARBA" id="ARBA00023136"/>
    </source>
</evidence>
<feature type="region of interest" description="Disordered" evidence="6">
    <location>
        <begin position="754"/>
        <end position="794"/>
    </location>
</feature>
<feature type="transmembrane region" description="Helical" evidence="7">
    <location>
        <begin position="112"/>
        <end position="132"/>
    </location>
</feature>
<dbReference type="InterPro" id="IPR007237">
    <property type="entry name" value="CD20-like"/>
</dbReference>
<feature type="compositionally biased region" description="Polar residues" evidence="6">
    <location>
        <begin position="754"/>
        <end position="765"/>
    </location>
</feature>
<evidence type="ECO:0000256" key="6">
    <source>
        <dbReference type="SAM" id="MobiDB-lite"/>
    </source>
</evidence>
<dbReference type="GO" id="GO:0016020">
    <property type="term" value="C:membrane"/>
    <property type="evidence" value="ECO:0007669"/>
    <property type="project" value="UniProtKB-SubCell"/>
</dbReference>
<dbReference type="InterPro" id="IPR030417">
    <property type="entry name" value="MS4A"/>
</dbReference>
<feature type="transmembrane region" description="Helical" evidence="7">
    <location>
        <begin position="44"/>
        <end position="67"/>
    </location>
</feature>
<dbReference type="OrthoDB" id="9838243at2759"/>
<comment type="similarity">
    <text evidence="2">Belongs to the MS4A family.</text>
</comment>
<evidence type="ECO:0000313" key="8">
    <source>
        <dbReference type="Proteomes" id="UP000261680"/>
    </source>
</evidence>
<feature type="region of interest" description="Disordered" evidence="6">
    <location>
        <begin position="544"/>
        <end position="639"/>
    </location>
</feature>
<feature type="region of interest" description="Disordered" evidence="6">
    <location>
        <begin position="368"/>
        <end position="395"/>
    </location>
</feature>
<keyword evidence="5 7" id="KW-0472">Membrane</keyword>
<evidence type="ECO:0000256" key="7">
    <source>
        <dbReference type="SAM" id="Phobius"/>
    </source>
</evidence>
<proteinExistence type="inferred from homology"/>
<evidence type="ECO:0000256" key="1">
    <source>
        <dbReference type="ARBA" id="ARBA00004141"/>
    </source>
</evidence>
<protein>
    <submittedName>
        <fullName evidence="9">Membrane-spanning 4-domains subfamily A member 14</fullName>
    </submittedName>
</protein>
<feature type="transmembrane region" description="Helical" evidence="7">
    <location>
        <begin position="74"/>
        <end position="92"/>
    </location>
</feature>
<feature type="transmembrane region" description="Helical" evidence="7">
    <location>
        <begin position="153"/>
        <end position="179"/>
    </location>
</feature>
<dbReference type="CTD" id="84689"/>
<dbReference type="GeneID" id="103678214"/>